<organism evidence="1 2">
    <name type="scientific">Anaeromyces robustus</name>
    <dbReference type="NCBI Taxonomy" id="1754192"/>
    <lineage>
        <taxon>Eukaryota</taxon>
        <taxon>Fungi</taxon>
        <taxon>Fungi incertae sedis</taxon>
        <taxon>Chytridiomycota</taxon>
        <taxon>Chytridiomycota incertae sedis</taxon>
        <taxon>Neocallimastigomycetes</taxon>
        <taxon>Neocallimastigales</taxon>
        <taxon>Neocallimastigaceae</taxon>
        <taxon>Anaeromyces</taxon>
    </lineage>
</organism>
<keyword evidence="2" id="KW-1185">Reference proteome</keyword>
<gene>
    <name evidence="1" type="ORF">BCR32DRAFT_278764</name>
</gene>
<evidence type="ECO:0000313" key="1">
    <source>
        <dbReference type="EMBL" id="ORX82615.1"/>
    </source>
</evidence>
<accession>A0A1Y1XA43</accession>
<evidence type="ECO:0000313" key="2">
    <source>
        <dbReference type="Proteomes" id="UP000193944"/>
    </source>
</evidence>
<dbReference type="EMBL" id="MCFG01000091">
    <property type="protein sequence ID" value="ORX82615.1"/>
    <property type="molecule type" value="Genomic_DNA"/>
</dbReference>
<proteinExistence type="predicted"/>
<protein>
    <recommendedName>
        <fullName evidence="3">Ankyrin</fullName>
    </recommendedName>
</protein>
<dbReference type="AlphaFoldDB" id="A0A1Y1XA43"/>
<evidence type="ECO:0008006" key="3">
    <source>
        <dbReference type="Google" id="ProtNLM"/>
    </source>
</evidence>
<sequence>MSVDSFLTIIESENYNKAKRIINDAFRKNAFWDLNDRNDCGYYPLIRLVKANNIEMVNLIIDYANKNNIILEWKAIMDYTMEKEIFSLYLNDKDINKNCLLLEAISQNNVRMVQLLIDYADKNNIILEVKARDIDGVNSLLMAIEKNNIDMVQLIMDYSIKHKIIFDINEKNKTNVVLEFNDIDGIDIPFWIGVNNG</sequence>
<dbReference type="SMART" id="SM00248">
    <property type="entry name" value="ANK"/>
    <property type="match status" value="3"/>
</dbReference>
<dbReference type="Proteomes" id="UP000193944">
    <property type="component" value="Unassembled WGS sequence"/>
</dbReference>
<comment type="caution">
    <text evidence="1">The sequence shown here is derived from an EMBL/GenBank/DDBJ whole genome shotgun (WGS) entry which is preliminary data.</text>
</comment>
<reference evidence="1 2" key="1">
    <citation type="submission" date="2016-08" db="EMBL/GenBank/DDBJ databases">
        <title>A Parts List for Fungal Cellulosomes Revealed by Comparative Genomics.</title>
        <authorList>
            <consortium name="DOE Joint Genome Institute"/>
            <person name="Haitjema C.H."/>
            <person name="Gilmore S.P."/>
            <person name="Henske J.K."/>
            <person name="Solomon K.V."/>
            <person name="De Groot R."/>
            <person name="Kuo A."/>
            <person name="Mondo S.J."/>
            <person name="Salamov A.A."/>
            <person name="Labutti K."/>
            <person name="Zhao Z."/>
            <person name="Chiniquy J."/>
            <person name="Barry K."/>
            <person name="Brewer H.M."/>
            <person name="Purvine S.O."/>
            <person name="Wright A.T."/>
            <person name="Boxma B."/>
            <person name="Van Alen T."/>
            <person name="Hackstein J.H."/>
            <person name="Baker S.E."/>
            <person name="Grigoriev I.V."/>
            <person name="O'Malley M.A."/>
        </authorList>
    </citation>
    <scope>NUCLEOTIDE SEQUENCE [LARGE SCALE GENOMIC DNA]</scope>
    <source>
        <strain evidence="1 2">S4</strain>
    </source>
</reference>
<dbReference type="SUPFAM" id="SSF48403">
    <property type="entry name" value="Ankyrin repeat"/>
    <property type="match status" value="1"/>
</dbReference>
<name>A0A1Y1XA43_9FUNG</name>
<dbReference type="OrthoDB" id="10508726at2759"/>
<dbReference type="InterPro" id="IPR036770">
    <property type="entry name" value="Ankyrin_rpt-contain_sf"/>
</dbReference>
<dbReference type="Pfam" id="PF12796">
    <property type="entry name" value="Ank_2"/>
    <property type="match status" value="1"/>
</dbReference>
<reference evidence="1 2" key="2">
    <citation type="submission" date="2016-08" db="EMBL/GenBank/DDBJ databases">
        <title>Pervasive Adenine N6-methylation of Active Genes in Fungi.</title>
        <authorList>
            <consortium name="DOE Joint Genome Institute"/>
            <person name="Mondo S.J."/>
            <person name="Dannebaum R.O."/>
            <person name="Kuo R.C."/>
            <person name="Labutti K."/>
            <person name="Haridas S."/>
            <person name="Kuo A."/>
            <person name="Salamov A."/>
            <person name="Ahrendt S.R."/>
            <person name="Lipzen A."/>
            <person name="Sullivan W."/>
            <person name="Andreopoulos W.B."/>
            <person name="Clum A."/>
            <person name="Lindquist E."/>
            <person name="Daum C."/>
            <person name="Ramamoorthy G.K."/>
            <person name="Gryganskyi A."/>
            <person name="Culley D."/>
            <person name="Magnuson J.K."/>
            <person name="James T.Y."/>
            <person name="O'Malley M.A."/>
            <person name="Stajich J.E."/>
            <person name="Spatafora J.W."/>
            <person name="Visel A."/>
            <person name="Grigoriev I.V."/>
        </authorList>
    </citation>
    <scope>NUCLEOTIDE SEQUENCE [LARGE SCALE GENOMIC DNA]</scope>
    <source>
        <strain evidence="1 2">S4</strain>
    </source>
</reference>
<dbReference type="InterPro" id="IPR002110">
    <property type="entry name" value="Ankyrin_rpt"/>
</dbReference>
<dbReference type="Gene3D" id="1.25.40.20">
    <property type="entry name" value="Ankyrin repeat-containing domain"/>
    <property type="match status" value="1"/>
</dbReference>